<keyword evidence="1" id="KW-0732">Signal</keyword>
<sequence length="94" mass="9231">MNRRLVASLMFIAAGLLAVPATAQAAPPTSENCVESGNGQACALGSVSTPAPIADECSDANENEDCASGGSSIVDLGALLKSFSGGIGFDSQVG</sequence>
<dbReference type="EMBL" id="JBHTCS010000011">
    <property type="protein sequence ID" value="MFC7448033.1"/>
    <property type="molecule type" value="Genomic_DNA"/>
</dbReference>
<name>A0ABW2RW01_9NOCA</name>
<evidence type="ECO:0000313" key="3">
    <source>
        <dbReference type="Proteomes" id="UP001596484"/>
    </source>
</evidence>
<reference evidence="3" key="1">
    <citation type="journal article" date="2019" name="Int. J. Syst. Evol. Microbiol.">
        <title>The Global Catalogue of Microorganisms (GCM) 10K type strain sequencing project: providing services to taxonomists for standard genome sequencing and annotation.</title>
        <authorList>
            <consortium name="The Broad Institute Genomics Platform"/>
            <consortium name="The Broad Institute Genome Sequencing Center for Infectious Disease"/>
            <person name="Wu L."/>
            <person name="Ma J."/>
        </authorList>
    </citation>
    <scope>NUCLEOTIDE SEQUENCE [LARGE SCALE GENOMIC DNA]</scope>
    <source>
        <strain evidence="3">ICMP 19430</strain>
    </source>
</reference>
<organism evidence="2 3">
    <name type="scientific">Rhodococcus daqingensis</name>
    <dbReference type="NCBI Taxonomy" id="2479363"/>
    <lineage>
        <taxon>Bacteria</taxon>
        <taxon>Bacillati</taxon>
        <taxon>Actinomycetota</taxon>
        <taxon>Actinomycetes</taxon>
        <taxon>Mycobacteriales</taxon>
        <taxon>Nocardiaceae</taxon>
        <taxon>Rhodococcus</taxon>
    </lineage>
</organism>
<keyword evidence="3" id="KW-1185">Reference proteome</keyword>
<evidence type="ECO:0000313" key="2">
    <source>
        <dbReference type="EMBL" id="MFC7448033.1"/>
    </source>
</evidence>
<dbReference type="Proteomes" id="UP001596484">
    <property type="component" value="Unassembled WGS sequence"/>
</dbReference>
<accession>A0ABW2RW01</accession>
<protein>
    <submittedName>
        <fullName evidence="2">Uncharacterized protein</fullName>
    </submittedName>
</protein>
<feature type="chain" id="PRO_5046479113" evidence="1">
    <location>
        <begin position="26"/>
        <end position="94"/>
    </location>
</feature>
<feature type="signal peptide" evidence="1">
    <location>
        <begin position="1"/>
        <end position="25"/>
    </location>
</feature>
<gene>
    <name evidence="2" type="ORF">ACFQS9_09040</name>
</gene>
<comment type="caution">
    <text evidence="2">The sequence shown here is derived from an EMBL/GenBank/DDBJ whole genome shotgun (WGS) entry which is preliminary data.</text>
</comment>
<evidence type="ECO:0000256" key="1">
    <source>
        <dbReference type="SAM" id="SignalP"/>
    </source>
</evidence>
<dbReference type="RefSeq" id="WP_378403706.1">
    <property type="nucleotide sequence ID" value="NZ_JBHTCS010000011.1"/>
</dbReference>
<proteinExistence type="predicted"/>